<dbReference type="InterPro" id="IPR052789">
    <property type="entry name" value="SSUH2_homolog"/>
</dbReference>
<proteinExistence type="predicted"/>
<dbReference type="PANTHER" id="PTHR48465">
    <property type="entry name" value="PROTEIN SSUH2 HOMOLOG"/>
    <property type="match status" value="1"/>
</dbReference>
<evidence type="ECO:0000313" key="1">
    <source>
        <dbReference type="EMBL" id="CDO99581.1"/>
    </source>
</evidence>
<organism evidence="1 2">
    <name type="scientific">Coffea canephora</name>
    <name type="common">Robusta coffee</name>
    <dbReference type="NCBI Taxonomy" id="49390"/>
    <lineage>
        <taxon>Eukaryota</taxon>
        <taxon>Viridiplantae</taxon>
        <taxon>Streptophyta</taxon>
        <taxon>Embryophyta</taxon>
        <taxon>Tracheophyta</taxon>
        <taxon>Spermatophyta</taxon>
        <taxon>Magnoliopsida</taxon>
        <taxon>eudicotyledons</taxon>
        <taxon>Gunneridae</taxon>
        <taxon>Pentapetalae</taxon>
        <taxon>asterids</taxon>
        <taxon>lamiids</taxon>
        <taxon>Gentianales</taxon>
        <taxon>Rubiaceae</taxon>
        <taxon>Ixoroideae</taxon>
        <taxon>Gardenieae complex</taxon>
        <taxon>Bertiereae - Coffeeae clade</taxon>
        <taxon>Coffeeae</taxon>
        <taxon>Coffea</taxon>
    </lineage>
</organism>
<dbReference type="PANTHER" id="PTHR48465:SF1">
    <property type="entry name" value="PROTEIN SSUH2 HOMOLOG"/>
    <property type="match status" value="1"/>
</dbReference>
<evidence type="ECO:0000313" key="2">
    <source>
        <dbReference type="Proteomes" id="UP000295252"/>
    </source>
</evidence>
<dbReference type="STRING" id="49390.A0A068TTJ9"/>
<dbReference type="EMBL" id="HG739088">
    <property type="protein sequence ID" value="CDO99581.1"/>
    <property type="molecule type" value="Genomic_DNA"/>
</dbReference>
<sequence>MMHCPACYGRVTCGSCGPIKCVTCMGGGSLLTRKVAVMRWKTLSTRKVSATSRAATVLDDVFHRVQGIQLCNTQAYQCTPTFFADSFFLNKLSSEVTTERALVPHTARVIVRDISSLLSQSLM</sequence>
<dbReference type="InParanoid" id="A0A068TTJ9"/>
<dbReference type="PhylomeDB" id="A0A068TTJ9"/>
<gene>
    <name evidence="1" type="ORF">GSCOC_T00029216001</name>
</gene>
<accession>A0A068TTJ9</accession>
<keyword evidence="2" id="KW-1185">Reference proteome</keyword>
<name>A0A068TTJ9_COFCA</name>
<dbReference type="Proteomes" id="UP000295252">
    <property type="component" value="Chromosome IV"/>
</dbReference>
<dbReference type="Gramene" id="CDO99581">
    <property type="protein sequence ID" value="CDO99581"/>
    <property type="gene ID" value="GSCOC_T00029216001"/>
</dbReference>
<reference evidence="2" key="1">
    <citation type="journal article" date="2014" name="Science">
        <title>The coffee genome provides insight into the convergent evolution of caffeine biosynthesis.</title>
        <authorList>
            <person name="Denoeud F."/>
            <person name="Carretero-Paulet L."/>
            <person name="Dereeper A."/>
            <person name="Droc G."/>
            <person name="Guyot R."/>
            <person name="Pietrella M."/>
            <person name="Zheng C."/>
            <person name="Alberti A."/>
            <person name="Anthony F."/>
            <person name="Aprea G."/>
            <person name="Aury J.M."/>
            <person name="Bento P."/>
            <person name="Bernard M."/>
            <person name="Bocs S."/>
            <person name="Campa C."/>
            <person name="Cenci A."/>
            <person name="Combes M.C."/>
            <person name="Crouzillat D."/>
            <person name="Da Silva C."/>
            <person name="Daddiego L."/>
            <person name="De Bellis F."/>
            <person name="Dussert S."/>
            <person name="Garsmeur O."/>
            <person name="Gayraud T."/>
            <person name="Guignon V."/>
            <person name="Jahn K."/>
            <person name="Jamilloux V."/>
            <person name="Joet T."/>
            <person name="Labadie K."/>
            <person name="Lan T."/>
            <person name="Leclercq J."/>
            <person name="Lepelley M."/>
            <person name="Leroy T."/>
            <person name="Li L.T."/>
            <person name="Librado P."/>
            <person name="Lopez L."/>
            <person name="Munoz A."/>
            <person name="Noel B."/>
            <person name="Pallavicini A."/>
            <person name="Perrotta G."/>
            <person name="Poncet V."/>
            <person name="Pot D."/>
            <person name="Priyono X."/>
            <person name="Rigoreau M."/>
            <person name="Rouard M."/>
            <person name="Rozas J."/>
            <person name="Tranchant-Dubreuil C."/>
            <person name="VanBuren R."/>
            <person name="Zhang Q."/>
            <person name="Andrade A.C."/>
            <person name="Argout X."/>
            <person name="Bertrand B."/>
            <person name="de Kochko A."/>
            <person name="Graziosi G."/>
            <person name="Henry R.J."/>
            <person name="Jayarama X."/>
            <person name="Ming R."/>
            <person name="Nagai C."/>
            <person name="Rounsley S."/>
            <person name="Sankoff D."/>
            <person name="Giuliano G."/>
            <person name="Albert V.A."/>
            <person name="Wincker P."/>
            <person name="Lashermes P."/>
        </authorList>
    </citation>
    <scope>NUCLEOTIDE SEQUENCE [LARGE SCALE GENOMIC DNA]</scope>
    <source>
        <strain evidence="2">cv. DH200-94</strain>
    </source>
</reference>
<dbReference type="AlphaFoldDB" id="A0A068TTJ9"/>
<protein>
    <submittedName>
        <fullName evidence="1">Uncharacterized protein</fullName>
    </submittedName>
</protein>